<protein>
    <submittedName>
        <fullName evidence="1">Overproduction-induced pheromone-resistant</fullName>
    </submittedName>
</protein>
<accession>A0ACC3MLX3</accession>
<sequence length="485" mass="51458">MAITSRYVENTLRTLFKRCVECPSTAPTCPTCADGEICSLVPRDCEACAHMMCMKNPSQMPVSKGPNVGAIAGGVVGGVAFVALLVFIIYWFWIRKRRQQQDAELEEEWANNEISSQKRNTHYTARHDTASTRTRGSLANSILSRASNIIHIAYIPGVTNRNGGSGTNSVHAPVPPIPAAHRSQPPKSPLSNAGDALFFRPGDLRDSTWSGTSSINSDKRDTRYDKRDTQYTMASISPSLMRDSVGSEIIMDDASAAPMPATAATRLAPRMVSVKSSTSSNSLSSSSMSPPTPPEEGSGGKVKTLQVMMPGQGNSSLSPQPSIRSAGKAKQVTVGGKGRFPIRQVSAASTTSSQHAPAVSSPLAGGRNGDTISPSAIKETDENSKAVEHNGLISNIDFVTPPATQPQESPFFDASEYPGSSSKPNPYASMSATVDTSRDSIMKRGGKGMGGLSAVLEEAAKRASMTSQDWKSDGEGPFSDKHSIN</sequence>
<dbReference type="EMBL" id="JAUTXU010000205">
    <property type="protein sequence ID" value="KAK3698863.1"/>
    <property type="molecule type" value="Genomic_DNA"/>
</dbReference>
<name>A0ACC3MLX3_9PEZI</name>
<proteinExistence type="predicted"/>
<dbReference type="Proteomes" id="UP001281147">
    <property type="component" value="Unassembled WGS sequence"/>
</dbReference>
<evidence type="ECO:0000313" key="2">
    <source>
        <dbReference type="Proteomes" id="UP001281147"/>
    </source>
</evidence>
<keyword evidence="2" id="KW-1185">Reference proteome</keyword>
<evidence type="ECO:0000313" key="1">
    <source>
        <dbReference type="EMBL" id="KAK3698863.1"/>
    </source>
</evidence>
<organism evidence="1 2">
    <name type="scientific">Vermiconidia calcicola</name>
    <dbReference type="NCBI Taxonomy" id="1690605"/>
    <lineage>
        <taxon>Eukaryota</taxon>
        <taxon>Fungi</taxon>
        <taxon>Dikarya</taxon>
        <taxon>Ascomycota</taxon>
        <taxon>Pezizomycotina</taxon>
        <taxon>Dothideomycetes</taxon>
        <taxon>Dothideomycetidae</taxon>
        <taxon>Mycosphaerellales</taxon>
        <taxon>Extremaceae</taxon>
        <taxon>Vermiconidia</taxon>
    </lineage>
</organism>
<reference evidence="1" key="1">
    <citation type="submission" date="2023-07" db="EMBL/GenBank/DDBJ databases">
        <title>Black Yeasts Isolated from many extreme environments.</title>
        <authorList>
            <person name="Coleine C."/>
            <person name="Stajich J.E."/>
            <person name="Selbmann L."/>
        </authorList>
    </citation>
    <scope>NUCLEOTIDE SEQUENCE</scope>
    <source>
        <strain evidence="1">CCFEE 5714</strain>
    </source>
</reference>
<comment type="caution">
    <text evidence="1">The sequence shown here is derived from an EMBL/GenBank/DDBJ whole genome shotgun (WGS) entry which is preliminary data.</text>
</comment>
<gene>
    <name evidence="1" type="primary">OPY2_1</name>
    <name evidence="1" type="ORF">LTR37_016740</name>
</gene>